<keyword evidence="2" id="KW-1185">Reference proteome</keyword>
<dbReference type="EMBL" id="BMKK01000001">
    <property type="protein sequence ID" value="GGD45257.1"/>
    <property type="molecule type" value="Genomic_DNA"/>
</dbReference>
<dbReference type="RefSeq" id="WP_188764590.1">
    <property type="nucleotide sequence ID" value="NZ_BMKK01000001.1"/>
</dbReference>
<organism evidence="1 2">
    <name type="scientific">Emticicia aquatilis</name>
    <dbReference type="NCBI Taxonomy" id="1537369"/>
    <lineage>
        <taxon>Bacteria</taxon>
        <taxon>Pseudomonadati</taxon>
        <taxon>Bacteroidota</taxon>
        <taxon>Cytophagia</taxon>
        <taxon>Cytophagales</taxon>
        <taxon>Leadbetterellaceae</taxon>
        <taxon>Emticicia</taxon>
    </lineage>
</organism>
<comment type="caution">
    <text evidence="1">The sequence shown here is derived from an EMBL/GenBank/DDBJ whole genome shotgun (WGS) entry which is preliminary data.</text>
</comment>
<accession>A0A917DK82</accession>
<name>A0A917DK82_9BACT</name>
<reference evidence="1" key="1">
    <citation type="journal article" date="2014" name="Int. J. Syst. Evol. Microbiol.">
        <title>Complete genome sequence of Corynebacterium casei LMG S-19264T (=DSM 44701T), isolated from a smear-ripened cheese.</title>
        <authorList>
            <consortium name="US DOE Joint Genome Institute (JGI-PGF)"/>
            <person name="Walter F."/>
            <person name="Albersmeier A."/>
            <person name="Kalinowski J."/>
            <person name="Ruckert C."/>
        </authorList>
    </citation>
    <scope>NUCLEOTIDE SEQUENCE</scope>
    <source>
        <strain evidence="1">CGMCC 1.15958</strain>
    </source>
</reference>
<dbReference type="AlphaFoldDB" id="A0A917DK82"/>
<evidence type="ECO:0000313" key="1">
    <source>
        <dbReference type="EMBL" id="GGD45257.1"/>
    </source>
</evidence>
<reference evidence="1" key="2">
    <citation type="submission" date="2020-09" db="EMBL/GenBank/DDBJ databases">
        <authorList>
            <person name="Sun Q."/>
            <person name="Zhou Y."/>
        </authorList>
    </citation>
    <scope>NUCLEOTIDE SEQUENCE</scope>
    <source>
        <strain evidence="1">CGMCC 1.15958</strain>
    </source>
</reference>
<dbReference type="Proteomes" id="UP000609064">
    <property type="component" value="Unassembled WGS sequence"/>
</dbReference>
<gene>
    <name evidence="1" type="ORF">GCM10011514_06620</name>
</gene>
<evidence type="ECO:0000313" key="2">
    <source>
        <dbReference type="Proteomes" id="UP000609064"/>
    </source>
</evidence>
<proteinExistence type="predicted"/>
<sequence length="175" mass="20350">MEDAEIKATVIDLVTELTKQGTSFFEKSIERAGLNLTGELRNSVDFVIHEEIGSLSLTAEIFFKEYGRFKDMKTLRYSWLPNIDAIEAFIEKVGIEKFAWVNGYEGKQIPTVKNAKNRLAWSYLMYRKKVPVVVQNSKQQWYNKVKMAYINVMSRRLSLRLAEILPQYLKKGIEN</sequence>
<protein>
    <submittedName>
        <fullName evidence="1">Uncharacterized protein</fullName>
    </submittedName>
</protein>